<dbReference type="CDD" id="cd09641">
    <property type="entry name" value="Cas3''_I"/>
    <property type="match status" value="1"/>
</dbReference>
<keyword evidence="5" id="KW-0378">Hydrolase</keyword>
<keyword evidence="7" id="KW-0067">ATP-binding</keyword>
<evidence type="ECO:0000313" key="12">
    <source>
        <dbReference type="Proteomes" id="UP000015531"/>
    </source>
</evidence>
<dbReference type="InterPro" id="IPR054712">
    <property type="entry name" value="Cas3-like_dom"/>
</dbReference>
<evidence type="ECO:0000259" key="9">
    <source>
        <dbReference type="PROSITE" id="PS51192"/>
    </source>
</evidence>
<dbReference type="Pfam" id="PF22590">
    <property type="entry name" value="Cas3-like_C_2"/>
    <property type="match status" value="1"/>
</dbReference>
<evidence type="ECO:0000256" key="6">
    <source>
        <dbReference type="ARBA" id="ARBA00022806"/>
    </source>
</evidence>
<comment type="caution">
    <text evidence="11">The sequence shown here is derived from an EMBL/GenBank/DDBJ whole genome shotgun (WGS) entry which is preliminary data.</text>
</comment>
<dbReference type="RefSeq" id="WP_021228870.1">
    <property type="nucleotide sequence ID" value="NZ_ATDP01000110.1"/>
</dbReference>
<dbReference type="GO" id="GO:0016787">
    <property type="term" value="F:hydrolase activity"/>
    <property type="evidence" value="ECO:0007669"/>
    <property type="project" value="UniProtKB-KW"/>
</dbReference>
<dbReference type="GO" id="GO:0051607">
    <property type="term" value="P:defense response to virus"/>
    <property type="evidence" value="ECO:0007669"/>
    <property type="project" value="UniProtKB-KW"/>
</dbReference>
<evidence type="ECO:0000256" key="7">
    <source>
        <dbReference type="ARBA" id="ARBA00022840"/>
    </source>
</evidence>
<dbReference type="InterPro" id="IPR014001">
    <property type="entry name" value="Helicase_ATP-bd"/>
</dbReference>
<dbReference type="NCBIfam" id="TIGR01596">
    <property type="entry name" value="cas3_HD"/>
    <property type="match status" value="1"/>
</dbReference>
<dbReference type="InterPro" id="IPR011545">
    <property type="entry name" value="DEAD/DEAH_box_helicase_dom"/>
</dbReference>
<dbReference type="InterPro" id="IPR027417">
    <property type="entry name" value="P-loop_NTPase"/>
</dbReference>
<evidence type="ECO:0000256" key="5">
    <source>
        <dbReference type="ARBA" id="ARBA00022801"/>
    </source>
</evidence>
<comment type="similarity">
    <text evidence="1">In the N-terminal section; belongs to the CRISPR-associated nuclease Cas3-HD family.</text>
</comment>
<dbReference type="SUPFAM" id="SSF52540">
    <property type="entry name" value="P-loop containing nucleoside triphosphate hydrolases"/>
    <property type="match status" value="1"/>
</dbReference>
<keyword evidence="6" id="KW-0347">Helicase</keyword>
<dbReference type="GO" id="GO:0005524">
    <property type="term" value="F:ATP binding"/>
    <property type="evidence" value="ECO:0007669"/>
    <property type="project" value="UniProtKB-KW"/>
</dbReference>
<dbReference type="InterPro" id="IPR038257">
    <property type="entry name" value="CRISPR-assoc_Cas3_HD_sf"/>
</dbReference>
<dbReference type="Gene3D" id="1.10.3210.30">
    <property type="match status" value="1"/>
</dbReference>
<feature type="domain" description="HD Cas3-type" evidence="10">
    <location>
        <begin position="12"/>
        <end position="181"/>
    </location>
</feature>
<keyword evidence="12" id="KW-1185">Reference proteome</keyword>
<evidence type="ECO:0000256" key="3">
    <source>
        <dbReference type="ARBA" id="ARBA00022723"/>
    </source>
</evidence>
<dbReference type="EMBL" id="ATDP01000110">
    <property type="protein sequence ID" value="EQB10677.1"/>
    <property type="molecule type" value="Genomic_DNA"/>
</dbReference>
<dbReference type="PROSITE" id="PS51643">
    <property type="entry name" value="HD_CAS3"/>
    <property type="match status" value="1"/>
</dbReference>
<evidence type="ECO:0000256" key="1">
    <source>
        <dbReference type="ARBA" id="ARBA00006847"/>
    </source>
</evidence>
<dbReference type="Proteomes" id="UP000015531">
    <property type="component" value="Unassembled WGS sequence"/>
</dbReference>
<dbReference type="PATRIC" id="fig|1331060.3.peg.5298"/>
<dbReference type="PROSITE" id="PS51192">
    <property type="entry name" value="HELICASE_ATP_BIND_1"/>
    <property type="match status" value="1"/>
</dbReference>
<keyword evidence="3" id="KW-0479">Metal-binding</keyword>
<evidence type="ECO:0000313" key="11">
    <source>
        <dbReference type="EMBL" id="EQB10677.1"/>
    </source>
</evidence>
<sequence length="775" mass="84520">MAKYAHSLEDGPEADWEPLAHHLSAVGDRAAKFAAPFGASTLALAMGLLHDIGKCSAAYQTYIREGRIPGGPKGPDHSSAGAKQSCAIYGKGLGRLMAFGIAGHHSGLMDGDGHGASDLNGRLSKDLEPHDDWRDHVVGLPEATTLIAATPKLNVNAIDSAFSYAFLPRMLFSALVDADFLETESFYAAVGDGPPPRGGTLTQTHRDKVRAFLARHRKADTPVNQLRSTILDHANGKAALPPGLFTLTVPTGGGKTLISLSFAMEHALTHGLRRIIYVIPFTSIIEQTAKIFREDIALGDAVLEHHASFDWDEKRPATGNDAEEEGAAGLAKLRRDAENWDAPIVVTTAVQFFESLFAARTSQARKLHNLAGSVIILDEAQSIPVSLLRPCMAVIDELAKNYGASVLLCTATQPALRRQDEALPRTPKGAIEGLDIGDDRELAPDPMNIYAQLRRVAVEWLRDPVSDADIAARFAEQPQMLCIVNSRAHARALFDAIREQAGAVHLTTLMCAKHRRAVLEQLRGDLAAKRPVRLVATSLIEAGVDISFPEVWRAAAGLSNIAQAAGRCNREGLLDGLGRTVVFEPADHKIPSMILPFYQAARNVLRREEIDLLGPDSVRDYYRWLYWEQQYAALDAAPLDGAPFPIIPAIRKTVQAIAFPFARIARAFRMIDDVMDPVIIPWDDTARAAIATLRHADLPPRGVQRTLQQYVVPVPAKFRASLIGKGLEIIRPDQYGDRFVVMVEEKPGEVPPLYDRAIGMTLDDPLMRSSDSLCF</sequence>
<keyword evidence="8" id="KW-0051">Antiviral defense</keyword>
<reference evidence="11 12" key="1">
    <citation type="journal article" date="2013" name="Genome Announc.">
        <title>Draft Genome Sequence of Sphingobium lactosutens Strain DS20T, Isolated from a Hexachlorocyclohexane Dumpsite.</title>
        <authorList>
            <person name="Kumar R."/>
            <person name="Dwivedi V."/>
            <person name="Negi V."/>
            <person name="Khurana J.P."/>
            <person name="Lal R."/>
        </authorList>
    </citation>
    <scope>NUCLEOTIDE SEQUENCE [LARGE SCALE GENOMIC DNA]</scope>
    <source>
        <strain evidence="11 12">DS20</strain>
    </source>
</reference>
<protein>
    <recommendedName>
        <fullName evidence="13">CRISPR-associated protein Cas3</fullName>
    </recommendedName>
</protein>
<accession>T0HCF8</accession>
<evidence type="ECO:0000256" key="4">
    <source>
        <dbReference type="ARBA" id="ARBA00022741"/>
    </source>
</evidence>
<dbReference type="OrthoDB" id="9810236at2"/>
<comment type="similarity">
    <text evidence="2">In the central section; belongs to the CRISPR-associated helicase Cas3 family.</text>
</comment>
<name>T0HCF8_9SPHN</name>
<keyword evidence="4" id="KW-0547">Nucleotide-binding</keyword>
<evidence type="ECO:0000256" key="8">
    <source>
        <dbReference type="ARBA" id="ARBA00023118"/>
    </source>
</evidence>
<proteinExistence type="inferred from homology"/>
<dbReference type="Pfam" id="PF00270">
    <property type="entry name" value="DEAD"/>
    <property type="match status" value="1"/>
</dbReference>
<dbReference type="CDD" id="cd17930">
    <property type="entry name" value="DEXHc_cas3"/>
    <property type="match status" value="1"/>
</dbReference>
<dbReference type="GO" id="GO:0004386">
    <property type="term" value="F:helicase activity"/>
    <property type="evidence" value="ECO:0007669"/>
    <property type="project" value="UniProtKB-KW"/>
</dbReference>
<dbReference type="InterPro" id="IPR006483">
    <property type="entry name" value="CRISPR-assoc_Cas3_HD"/>
</dbReference>
<organism evidence="11 12">
    <name type="scientific">Sphingobium lactosutens DS20</name>
    <dbReference type="NCBI Taxonomy" id="1331060"/>
    <lineage>
        <taxon>Bacteria</taxon>
        <taxon>Pseudomonadati</taxon>
        <taxon>Pseudomonadota</taxon>
        <taxon>Alphaproteobacteria</taxon>
        <taxon>Sphingomonadales</taxon>
        <taxon>Sphingomonadaceae</taxon>
        <taxon>Sphingobium</taxon>
    </lineage>
</organism>
<dbReference type="Gene3D" id="3.40.50.300">
    <property type="entry name" value="P-loop containing nucleotide triphosphate hydrolases"/>
    <property type="match status" value="2"/>
</dbReference>
<dbReference type="GO" id="GO:0046872">
    <property type="term" value="F:metal ion binding"/>
    <property type="evidence" value="ECO:0007669"/>
    <property type="project" value="UniProtKB-KW"/>
</dbReference>
<dbReference type="eggNOG" id="COG1203">
    <property type="taxonomic scope" value="Bacteria"/>
</dbReference>
<evidence type="ECO:0000259" key="10">
    <source>
        <dbReference type="PROSITE" id="PS51643"/>
    </source>
</evidence>
<gene>
    <name evidence="11" type="ORF">RLDS_27230</name>
</gene>
<feature type="domain" description="Helicase ATP-binding" evidence="9">
    <location>
        <begin position="236"/>
        <end position="431"/>
    </location>
</feature>
<dbReference type="GO" id="GO:0003676">
    <property type="term" value="F:nucleic acid binding"/>
    <property type="evidence" value="ECO:0007669"/>
    <property type="project" value="InterPro"/>
</dbReference>
<evidence type="ECO:0008006" key="13">
    <source>
        <dbReference type="Google" id="ProtNLM"/>
    </source>
</evidence>
<evidence type="ECO:0000256" key="2">
    <source>
        <dbReference type="ARBA" id="ARBA00009046"/>
    </source>
</evidence>
<dbReference type="AlphaFoldDB" id="T0HCF8"/>